<feature type="transmembrane region" description="Helical" evidence="1">
    <location>
        <begin position="6"/>
        <end position="24"/>
    </location>
</feature>
<protein>
    <submittedName>
        <fullName evidence="2">Uncharacterized protein</fullName>
    </submittedName>
</protein>
<keyword evidence="1" id="KW-0472">Membrane</keyword>
<comment type="caution">
    <text evidence="2">The sequence shown here is derived from an EMBL/GenBank/DDBJ whole genome shotgun (WGS) entry which is preliminary data.</text>
</comment>
<accession>A0ABW9Y9T3</accession>
<proteinExistence type="predicted"/>
<evidence type="ECO:0000256" key="1">
    <source>
        <dbReference type="SAM" id="Phobius"/>
    </source>
</evidence>
<dbReference type="RefSeq" id="WP_161768355.1">
    <property type="nucleotide sequence ID" value="NZ_JAAATW010000004.1"/>
</dbReference>
<keyword evidence="3" id="KW-1185">Reference proteome</keyword>
<name>A0ABW9Y9T3_9RHOB</name>
<evidence type="ECO:0000313" key="3">
    <source>
        <dbReference type="Proteomes" id="UP001517376"/>
    </source>
</evidence>
<evidence type="ECO:0000313" key="2">
    <source>
        <dbReference type="EMBL" id="NBE09293.1"/>
    </source>
</evidence>
<sequence>MNTENIKIAVPVAAFISVVAAIAYTQLKNDDPTDIADLQNDIEARGTLSTADHDFPASLAQRKFRIELAG</sequence>
<keyword evidence="1" id="KW-0812">Transmembrane</keyword>
<organism evidence="2 3">
    <name type="scientific">Paragemmobacter ruber</name>
    <dbReference type="NCBI Taxonomy" id="1985673"/>
    <lineage>
        <taxon>Bacteria</taxon>
        <taxon>Pseudomonadati</taxon>
        <taxon>Pseudomonadota</taxon>
        <taxon>Alphaproteobacteria</taxon>
        <taxon>Rhodobacterales</taxon>
        <taxon>Paracoccaceae</taxon>
        <taxon>Paragemmobacter</taxon>
    </lineage>
</organism>
<reference evidence="3" key="1">
    <citation type="submission" date="2020-01" db="EMBL/GenBank/DDBJ databases">
        <title>Sphingomonas sp. strain CSW-10.</title>
        <authorList>
            <person name="Chen W.-M."/>
        </authorList>
    </citation>
    <scope>NUCLEOTIDE SEQUENCE [LARGE SCALE GENOMIC DNA]</scope>
    <source>
        <strain evidence="3">CCP-1</strain>
    </source>
</reference>
<dbReference type="Proteomes" id="UP001517376">
    <property type="component" value="Unassembled WGS sequence"/>
</dbReference>
<keyword evidence="1" id="KW-1133">Transmembrane helix</keyword>
<dbReference type="EMBL" id="JAAATW010000004">
    <property type="protein sequence ID" value="NBE09293.1"/>
    <property type="molecule type" value="Genomic_DNA"/>
</dbReference>
<gene>
    <name evidence="2" type="ORF">GU920_17240</name>
</gene>